<feature type="signal peptide" evidence="1">
    <location>
        <begin position="1"/>
        <end position="26"/>
    </location>
</feature>
<feature type="chain" id="PRO_5016633015" evidence="1">
    <location>
        <begin position="27"/>
        <end position="286"/>
    </location>
</feature>
<dbReference type="EMBL" id="CP031222">
    <property type="protein sequence ID" value="AXI04487.1"/>
    <property type="molecule type" value="Genomic_DNA"/>
</dbReference>
<dbReference type="AlphaFoldDB" id="A0A345PB28"/>
<name>A0A345PB28_9GAMM</name>
<keyword evidence="1" id="KW-0732">Signal</keyword>
<keyword evidence="2" id="KW-0946">Virion</keyword>
<organism evidence="2 3">
    <name type="scientific">Aquirhabdus parva</name>
    <dbReference type="NCBI Taxonomy" id="2283318"/>
    <lineage>
        <taxon>Bacteria</taxon>
        <taxon>Pseudomonadati</taxon>
        <taxon>Pseudomonadota</taxon>
        <taxon>Gammaproteobacteria</taxon>
        <taxon>Moraxellales</taxon>
        <taxon>Moraxellaceae</taxon>
        <taxon>Aquirhabdus</taxon>
    </lineage>
</organism>
<keyword evidence="3" id="KW-1185">Reference proteome</keyword>
<protein>
    <submittedName>
        <fullName evidence="2">Outer envelope protein</fullName>
    </submittedName>
</protein>
<sequence length="286" mass="31430">MKRGPMLGALIGGVATAVLCSSTAQAAEWSDTSLGWRYGTMFAEPYDNKPDGSRQDISKNIISLTHSSGYAYGTNFFNVDLLLSDSKDPGKGTTDGAQEAYVVYRNTVDFSKVFKKDLSLGPARSFGMEGGFDFNSKNDSYSSKKRLFVVGPTMMMDVPGYLNISVLALFESNNPDGIAKRYEYKAHPELEVVWGLPVFSLPLSFEGYGLFIAPKGKNEFGQSTAPETHLDMQLMYDLSSDLGIAKKTLRVGAEYEYWHNKFGNPESQAGKGATASTPMVRVEYHF</sequence>
<dbReference type="OrthoDB" id="104801at2"/>
<proteinExistence type="predicted"/>
<evidence type="ECO:0000313" key="3">
    <source>
        <dbReference type="Proteomes" id="UP000253940"/>
    </source>
</evidence>
<dbReference type="Gene3D" id="2.40.230.20">
    <property type="entry name" value="Nucleoside-specific channel-forming protein, Tsx-like"/>
    <property type="match status" value="1"/>
</dbReference>
<keyword evidence="2" id="KW-0261">Viral envelope protein</keyword>
<gene>
    <name evidence="2" type="ORF">HYN46_02930</name>
</gene>
<dbReference type="SUPFAM" id="SSF111364">
    <property type="entry name" value="Tsx-like channel"/>
    <property type="match status" value="1"/>
</dbReference>
<dbReference type="KEGG" id="mbah:HYN46_02930"/>
<evidence type="ECO:0000313" key="2">
    <source>
        <dbReference type="EMBL" id="AXI04487.1"/>
    </source>
</evidence>
<evidence type="ECO:0000256" key="1">
    <source>
        <dbReference type="SAM" id="SignalP"/>
    </source>
</evidence>
<dbReference type="InterPro" id="IPR036777">
    <property type="entry name" value="Channel_Tsx-like_sf"/>
</dbReference>
<accession>A0A345PB28</accession>
<reference evidence="2 3" key="1">
    <citation type="submission" date="2018-07" db="EMBL/GenBank/DDBJ databases">
        <title>Genome sequencing of Moraxellaceae gen. HYN0046.</title>
        <authorList>
            <person name="Kim M."/>
            <person name="Yi H."/>
        </authorList>
    </citation>
    <scope>NUCLEOTIDE SEQUENCE [LARGE SCALE GENOMIC DNA]</scope>
    <source>
        <strain evidence="2 3">HYN0046</strain>
    </source>
</reference>
<dbReference type="GO" id="GO:0009279">
    <property type="term" value="C:cell outer membrane"/>
    <property type="evidence" value="ECO:0007669"/>
    <property type="project" value="InterPro"/>
</dbReference>
<dbReference type="Proteomes" id="UP000253940">
    <property type="component" value="Chromosome"/>
</dbReference>